<organism evidence="1 2">
    <name type="scientific">Cnuella takakiae</name>
    <dbReference type="NCBI Taxonomy" id="1302690"/>
    <lineage>
        <taxon>Bacteria</taxon>
        <taxon>Pseudomonadati</taxon>
        <taxon>Bacteroidota</taxon>
        <taxon>Chitinophagia</taxon>
        <taxon>Chitinophagales</taxon>
        <taxon>Chitinophagaceae</taxon>
        <taxon>Cnuella</taxon>
    </lineage>
</organism>
<keyword evidence="2" id="KW-1185">Reference proteome</keyword>
<sequence>MQYLIKTHPAYPTLTPILQEIAVSPSYLEWLQTLLNIARRDTDAALRTIAENQHVNPVVKVIYSDIVRA</sequence>
<gene>
    <name evidence="1" type="ORF">SAMN05444008_102395</name>
</gene>
<evidence type="ECO:0000313" key="2">
    <source>
        <dbReference type="Proteomes" id="UP000184368"/>
    </source>
</evidence>
<accession>A0A1M4VV09</accession>
<protein>
    <submittedName>
        <fullName evidence="1">Uncharacterized protein</fullName>
    </submittedName>
</protein>
<reference evidence="1 2" key="1">
    <citation type="submission" date="2016-11" db="EMBL/GenBank/DDBJ databases">
        <authorList>
            <person name="Jaros S."/>
            <person name="Januszkiewicz K."/>
            <person name="Wedrychowicz H."/>
        </authorList>
    </citation>
    <scope>NUCLEOTIDE SEQUENCE [LARGE SCALE GENOMIC DNA]</scope>
    <source>
        <strain evidence="1 2">DSM 26897</strain>
    </source>
</reference>
<dbReference type="EMBL" id="FQUO01000002">
    <property type="protein sequence ID" value="SHE72871.1"/>
    <property type="molecule type" value="Genomic_DNA"/>
</dbReference>
<proteinExistence type="predicted"/>
<dbReference type="AlphaFoldDB" id="A0A1M4VV09"/>
<name>A0A1M4VV09_9BACT</name>
<evidence type="ECO:0000313" key="1">
    <source>
        <dbReference type="EMBL" id="SHE72871.1"/>
    </source>
</evidence>
<dbReference type="Proteomes" id="UP000184368">
    <property type="component" value="Unassembled WGS sequence"/>
</dbReference>